<keyword evidence="3" id="KW-1003">Cell membrane</keyword>
<dbReference type="AlphaFoldDB" id="A0A024Q5Z1"/>
<dbReference type="Gene3D" id="1.10.3720.10">
    <property type="entry name" value="MetI-like"/>
    <property type="match status" value="1"/>
</dbReference>
<evidence type="ECO:0000256" key="5">
    <source>
        <dbReference type="ARBA" id="ARBA00022989"/>
    </source>
</evidence>
<dbReference type="InterPro" id="IPR035906">
    <property type="entry name" value="MetI-like_sf"/>
</dbReference>
<dbReference type="EMBL" id="CCDP010000001">
    <property type="protein sequence ID" value="CDQ37928.1"/>
    <property type="molecule type" value="Genomic_DNA"/>
</dbReference>
<dbReference type="PROSITE" id="PS50928">
    <property type="entry name" value="ABC_TM1"/>
    <property type="match status" value="1"/>
</dbReference>
<dbReference type="RefSeq" id="WP_074436608.1">
    <property type="nucleotide sequence ID" value="NZ_BNER01000001.1"/>
</dbReference>
<accession>A0A024Q5Z1</accession>
<name>A0A024Q5Z1_9BACI</name>
<feature type="transmembrane region" description="Helical" evidence="7">
    <location>
        <begin position="216"/>
        <end position="235"/>
    </location>
</feature>
<dbReference type="GO" id="GO:0005886">
    <property type="term" value="C:plasma membrane"/>
    <property type="evidence" value="ECO:0007669"/>
    <property type="project" value="UniProtKB-SubCell"/>
</dbReference>
<gene>
    <name evidence="9" type="primary">lacF_1</name>
    <name evidence="9" type="ORF">BN990_00194</name>
</gene>
<evidence type="ECO:0000256" key="2">
    <source>
        <dbReference type="ARBA" id="ARBA00022448"/>
    </source>
</evidence>
<proteinExistence type="inferred from homology"/>
<feature type="transmembrane region" description="Helical" evidence="7">
    <location>
        <begin position="140"/>
        <end position="158"/>
    </location>
</feature>
<evidence type="ECO:0000256" key="3">
    <source>
        <dbReference type="ARBA" id="ARBA00022475"/>
    </source>
</evidence>
<keyword evidence="6 7" id="KW-0472">Membrane</keyword>
<evidence type="ECO:0000259" key="8">
    <source>
        <dbReference type="PROSITE" id="PS50928"/>
    </source>
</evidence>
<evidence type="ECO:0000313" key="9">
    <source>
        <dbReference type="EMBL" id="CDQ37928.1"/>
    </source>
</evidence>
<dbReference type="CDD" id="cd06261">
    <property type="entry name" value="TM_PBP2"/>
    <property type="match status" value="1"/>
</dbReference>
<dbReference type="PANTHER" id="PTHR30193:SF37">
    <property type="entry name" value="INNER MEMBRANE ABC TRANSPORTER PERMEASE PROTEIN YCJO"/>
    <property type="match status" value="1"/>
</dbReference>
<dbReference type="InterPro" id="IPR051393">
    <property type="entry name" value="ABC_transporter_permease"/>
</dbReference>
<reference evidence="9 10" key="1">
    <citation type="submission" date="2014-03" db="EMBL/GenBank/DDBJ databases">
        <authorList>
            <person name="Urmite Genomes U."/>
        </authorList>
    </citation>
    <scope>NUCLEOTIDE SEQUENCE [LARGE SCALE GENOMIC DNA]</scope>
    <source>
        <strain evidence="9 10">Vm-5</strain>
    </source>
</reference>
<evidence type="ECO:0000256" key="4">
    <source>
        <dbReference type="ARBA" id="ARBA00022692"/>
    </source>
</evidence>
<feature type="transmembrane region" description="Helical" evidence="7">
    <location>
        <begin position="113"/>
        <end position="134"/>
    </location>
</feature>
<evidence type="ECO:0000256" key="1">
    <source>
        <dbReference type="ARBA" id="ARBA00004651"/>
    </source>
</evidence>
<keyword evidence="4 7" id="KW-0812">Transmembrane</keyword>
<keyword evidence="2 7" id="KW-0813">Transport</keyword>
<dbReference type="Pfam" id="PF00528">
    <property type="entry name" value="BPD_transp_1"/>
    <property type="match status" value="1"/>
</dbReference>
<keyword evidence="10" id="KW-1185">Reference proteome</keyword>
<evidence type="ECO:0000313" key="10">
    <source>
        <dbReference type="Proteomes" id="UP000028875"/>
    </source>
</evidence>
<dbReference type="STRING" id="1462526.BN990_00194"/>
<dbReference type="eggNOG" id="COG1175">
    <property type="taxonomic scope" value="Bacteria"/>
</dbReference>
<reference evidence="10" key="2">
    <citation type="submission" date="2014-05" db="EMBL/GenBank/DDBJ databases">
        <title>Draft genome sequence of Virgibacillus massiliensis Vm-5.</title>
        <authorList>
            <person name="Khelaifia S."/>
            <person name="Croce O."/>
            <person name="Lagier J.C."/>
            <person name="Raoult D."/>
        </authorList>
    </citation>
    <scope>NUCLEOTIDE SEQUENCE [LARGE SCALE GENOMIC DNA]</scope>
    <source>
        <strain evidence="10">Vm-5</strain>
    </source>
</reference>
<feature type="transmembrane region" description="Helical" evidence="7">
    <location>
        <begin position="79"/>
        <end position="101"/>
    </location>
</feature>
<organism evidence="9 10">
    <name type="scientific">Virgibacillus massiliensis</name>
    <dbReference type="NCBI Taxonomy" id="1462526"/>
    <lineage>
        <taxon>Bacteria</taxon>
        <taxon>Bacillati</taxon>
        <taxon>Bacillota</taxon>
        <taxon>Bacilli</taxon>
        <taxon>Bacillales</taxon>
        <taxon>Bacillaceae</taxon>
        <taxon>Virgibacillus</taxon>
    </lineage>
</organism>
<dbReference type="GO" id="GO:0055085">
    <property type="term" value="P:transmembrane transport"/>
    <property type="evidence" value="ECO:0007669"/>
    <property type="project" value="InterPro"/>
</dbReference>
<evidence type="ECO:0000256" key="7">
    <source>
        <dbReference type="RuleBase" id="RU363032"/>
    </source>
</evidence>
<feature type="transmembrane region" description="Helical" evidence="7">
    <location>
        <begin position="269"/>
        <end position="289"/>
    </location>
</feature>
<keyword evidence="5 7" id="KW-1133">Transmembrane helix</keyword>
<feature type="domain" description="ABC transmembrane type-1" evidence="8">
    <location>
        <begin position="75"/>
        <end position="288"/>
    </location>
</feature>
<protein>
    <submittedName>
        <fullName evidence="9">Lactose transport system permease protein LacF</fullName>
    </submittedName>
</protein>
<comment type="subcellular location">
    <subcellularLocation>
        <location evidence="1 7">Cell membrane</location>
        <topology evidence="1 7">Multi-pass membrane protein</topology>
    </subcellularLocation>
</comment>
<feature type="transmembrane region" description="Helical" evidence="7">
    <location>
        <begin position="20"/>
        <end position="39"/>
    </location>
</feature>
<comment type="similarity">
    <text evidence="7">Belongs to the binding-protein-dependent transport system permease family.</text>
</comment>
<dbReference type="PANTHER" id="PTHR30193">
    <property type="entry name" value="ABC TRANSPORTER PERMEASE PROTEIN"/>
    <property type="match status" value="1"/>
</dbReference>
<dbReference type="InterPro" id="IPR000515">
    <property type="entry name" value="MetI-like"/>
</dbReference>
<sequence length="296" mass="32966">MERPTMSIHRLDIGKKHAPLVLLAPAVLFFSLFIAYPIVSSLLLSFQISEAGQTSFVGFDNYIRLFQDPLFYEAMKNTLIIGVIQTPSVIILGLLTATLLNSGLIKLENFFRLTYFTPAVTSLVGASVIFLLLLNQENGLINFLLGLVGIDSIGWLNTPFWAKLSIILQGTWRWTGYNMVIILAGLQSISKDLYEAASIDGATKIRQFFSITIPQLRPVLLFCLIMSTIGSFQLFDEPYILTNGGPVNATTTITMYLYENGFQFFDFEYASAIAYVLVGFIALLTYVQFKLGGDKN</sequence>
<dbReference type="Proteomes" id="UP000028875">
    <property type="component" value="Unassembled WGS sequence"/>
</dbReference>
<dbReference type="SUPFAM" id="SSF161098">
    <property type="entry name" value="MetI-like"/>
    <property type="match status" value="1"/>
</dbReference>
<evidence type="ECO:0000256" key="6">
    <source>
        <dbReference type="ARBA" id="ARBA00023136"/>
    </source>
</evidence>
<comment type="caution">
    <text evidence="9">The sequence shown here is derived from an EMBL/GenBank/DDBJ whole genome shotgun (WGS) entry which is preliminary data.</text>
</comment>
<dbReference type="OrthoDB" id="9788108at2"/>